<accession>A0A418JJR1</accession>
<dbReference type="RefSeq" id="WP_119635333.1">
    <property type="nucleotide sequence ID" value="NZ_CP118163.1"/>
</dbReference>
<organism evidence="2 3">
    <name type="scientific">Staphylococcus hyicus</name>
    <dbReference type="NCBI Taxonomy" id="1284"/>
    <lineage>
        <taxon>Bacteria</taxon>
        <taxon>Bacillati</taxon>
        <taxon>Bacillota</taxon>
        <taxon>Bacilli</taxon>
        <taxon>Bacillales</taxon>
        <taxon>Staphylococcaceae</taxon>
        <taxon>Staphylococcus</taxon>
    </lineage>
</organism>
<feature type="transmembrane region" description="Helical" evidence="1">
    <location>
        <begin position="70"/>
        <end position="90"/>
    </location>
</feature>
<name>A0A418JJR1_STAHY</name>
<gene>
    <name evidence="2" type="ORF">BUZ57_05435</name>
</gene>
<keyword evidence="1" id="KW-0472">Membrane</keyword>
<dbReference type="AlphaFoldDB" id="A0A418JJR1"/>
<protein>
    <recommendedName>
        <fullName evidence="4">DoxX family protein</fullName>
    </recommendedName>
</protein>
<reference evidence="2 3" key="1">
    <citation type="journal article" date="2016" name="Front. Microbiol.">
        <title>Comprehensive Phylogenetic Analysis of Bovine Non-aureus Staphylococci Species Based on Whole-Genome Sequencing.</title>
        <authorList>
            <person name="Naushad S."/>
            <person name="Barkema H.W."/>
            <person name="Luby C."/>
            <person name="Condas L.A."/>
            <person name="Nobrega D.B."/>
            <person name="Carson D.A."/>
            <person name="De Buck J."/>
        </authorList>
    </citation>
    <scope>NUCLEOTIDE SEQUENCE [LARGE SCALE GENOMIC DNA]</scope>
    <source>
        <strain evidence="2 3">SNUC 5959</strain>
    </source>
</reference>
<sequence length="123" mass="13657">MIVRHVVNAMVGYDILKSSLPKIKGDDHMAKEFKEGFNLSRRSMYLAGLFELVGSIFLFTSVFGKLGRKLVTLGTIMINIVMGAAIFHHFKAGHGFKGAKAASKYFVMNVLSLIEVLALNRKH</sequence>
<evidence type="ECO:0000313" key="2">
    <source>
        <dbReference type="EMBL" id="RIO46193.1"/>
    </source>
</evidence>
<keyword evidence="1" id="KW-1133">Transmembrane helix</keyword>
<dbReference type="Proteomes" id="UP000285625">
    <property type="component" value="Unassembled WGS sequence"/>
</dbReference>
<proteinExistence type="predicted"/>
<evidence type="ECO:0000313" key="3">
    <source>
        <dbReference type="Proteomes" id="UP000285625"/>
    </source>
</evidence>
<evidence type="ECO:0000256" key="1">
    <source>
        <dbReference type="SAM" id="Phobius"/>
    </source>
</evidence>
<feature type="transmembrane region" description="Helical" evidence="1">
    <location>
        <begin position="102"/>
        <end position="119"/>
    </location>
</feature>
<comment type="caution">
    <text evidence="2">The sequence shown here is derived from an EMBL/GenBank/DDBJ whole genome shotgun (WGS) entry which is preliminary data.</text>
</comment>
<keyword evidence="1" id="KW-0812">Transmembrane</keyword>
<evidence type="ECO:0008006" key="4">
    <source>
        <dbReference type="Google" id="ProtNLM"/>
    </source>
</evidence>
<dbReference type="EMBL" id="QXVO01000012">
    <property type="protein sequence ID" value="RIO46193.1"/>
    <property type="molecule type" value="Genomic_DNA"/>
</dbReference>
<feature type="transmembrane region" description="Helical" evidence="1">
    <location>
        <begin position="44"/>
        <end position="63"/>
    </location>
</feature>